<evidence type="ECO:0000313" key="2">
    <source>
        <dbReference type="EMBL" id="KAF7842996.1"/>
    </source>
</evidence>
<reference evidence="2" key="1">
    <citation type="submission" date="2020-09" db="EMBL/GenBank/DDBJ databases">
        <title>Genome-Enabled Discovery of Anthraquinone Biosynthesis in Senna tora.</title>
        <authorList>
            <person name="Kang S.-H."/>
            <person name="Pandey R.P."/>
            <person name="Lee C.-M."/>
            <person name="Sim J.-S."/>
            <person name="Jeong J.-T."/>
            <person name="Choi B.-S."/>
            <person name="Jung M."/>
            <person name="Ginzburg D."/>
            <person name="Zhao K."/>
            <person name="Won S.Y."/>
            <person name="Oh T.-J."/>
            <person name="Yu Y."/>
            <person name="Kim N.-H."/>
            <person name="Lee O.R."/>
            <person name="Lee T.-H."/>
            <person name="Bashyal P."/>
            <person name="Kim T.-S."/>
            <person name="Lee W.-H."/>
            <person name="Kawkins C."/>
            <person name="Kim C.-K."/>
            <person name="Kim J.S."/>
            <person name="Ahn B.O."/>
            <person name="Rhee S.Y."/>
            <person name="Sohng J.K."/>
        </authorList>
    </citation>
    <scope>NUCLEOTIDE SEQUENCE</scope>
    <source>
        <tissue evidence="2">Leaf</tissue>
    </source>
</reference>
<keyword evidence="3" id="KW-1185">Reference proteome</keyword>
<feature type="signal peptide" evidence="1">
    <location>
        <begin position="1"/>
        <end position="21"/>
    </location>
</feature>
<sequence>MSETKLVFGECFLALATTAVGESYPSTWVGNGKRWMNLRRWMNNDGGNITKHPRETWRGPRRCF</sequence>
<accession>A0A835CH73</accession>
<keyword evidence="1" id="KW-0732">Signal</keyword>
<gene>
    <name evidence="2" type="ORF">G2W53_005294</name>
</gene>
<dbReference type="AlphaFoldDB" id="A0A835CH73"/>
<feature type="chain" id="PRO_5032922942" description="Secreted protein" evidence="1">
    <location>
        <begin position="22"/>
        <end position="64"/>
    </location>
</feature>
<name>A0A835CH73_9FABA</name>
<comment type="caution">
    <text evidence="2">The sequence shown here is derived from an EMBL/GenBank/DDBJ whole genome shotgun (WGS) entry which is preliminary data.</text>
</comment>
<evidence type="ECO:0000313" key="3">
    <source>
        <dbReference type="Proteomes" id="UP000634136"/>
    </source>
</evidence>
<dbReference type="EMBL" id="JAAIUW010000002">
    <property type="protein sequence ID" value="KAF7842996.1"/>
    <property type="molecule type" value="Genomic_DNA"/>
</dbReference>
<organism evidence="2 3">
    <name type="scientific">Senna tora</name>
    <dbReference type="NCBI Taxonomy" id="362788"/>
    <lineage>
        <taxon>Eukaryota</taxon>
        <taxon>Viridiplantae</taxon>
        <taxon>Streptophyta</taxon>
        <taxon>Embryophyta</taxon>
        <taxon>Tracheophyta</taxon>
        <taxon>Spermatophyta</taxon>
        <taxon>Magnoliopsida</taxon>
        <taxon>eudicotyledons</taxon>
        <taxon>Gunneridae</taxon>
        <taxon>Pentapetalae</taxon>
        <taxon>rosids</taxon>
        <taxon>fabids</taxon>
        <taxon>Fabales</taxon>
        <taxon>Fabaceae</taxon>
        <taxon>Caesalpinioideae</taxon>
        <taxon>Cassia clade</taxon>
        <taxon>Senna</taxon>
    </lineage>
</organism>
<protein>
    <recommendedName>
        <fullName evidence="4">Secreted protein</fullName>
    </recommendedName>
</protein>
<evidence type="ECO:0000256" key="1">
    <source>
        <dbReference type="SAM" id="SignalP"/>
    </source>
</evidence>
<dbReference type="Proteomes" id="UP000634136">
    <property type="component" value="Unassembled WGS sequence"/>
</dbReference>
<proteinExistence type="predicted"/>
<evidence type="ECO:0008006" key="4">
    <source>
        <dbReference type="Google" id="ProtNLM"/>
    </source>
</evidence>